<comment type="caution">
    <text evidence="2">The sequence shown here is derived from an EMBL/GenBank/DDBJ whole genome shotgun (WGS) entry which is preliminary data.</text>
</comment>
<accession>A0A6I4U4R6</accession>
<dbReference type="Gene3D" id="2.120.10.30">
    <property type="entry name" value="TolB, C-terminal domain"/>
    <property type="match status" value="1"/>
</dbReference>
<dbReference type="Proteomes" id="UP000429229">
    <property type="component" value="Unassembled WGS sequence"/>
</dbReference>
<reference evidence="2 3" key="1">
    <citation type="submission" date="2019-12" db="EMBL/GenBank/DDBJ databases">
        <title>Genomic-based taxomic classification of the family Erythrobacteraceae.</title>
        <authorList>
            <person name="Xu L."/>
        </authorList>
    </citation>
    <scope>NUCLEOTIDE SEQUENCE [LARGE SCALE GENOMIC DNA]</scope>
    <source>
        <strain evidence="2 3">LMG 29519</strain>
    </source>
</reference>
<dbReference type="SUPFAM" id="SSF63829">
    <property type="entry name" value="Calcium-dependent phosphotriesterase"/>
    <property type="match status" value="1"/>
</dbReference>
<evidence type="ECO:0000313" key="2">
    <source>
        <dbReference type="EMBL" id="MXP09431.1"/>
    </source>
</evidence>
<gene>
    <name evidence="2" type="ORF">GRI68_04500</name>
</gene>
<evidence type="ECO:0008006" key="4">
    <source>
        <dbReference type="Google" id="ProtNLM"/>
    </source>
</evidence>
<feature type="chain" id="PRO_5026361277" description="SMP-30/Gluconolactonase/LRE-like region domain-containing protein" evidence="1">
    <location>
        <begin position="20"/>
        <end position="426"/>
    </location>
</feature>
<name>A0A6I4U4R6_9SPHN</name>
<dbReference type="EMBL" id="WTYR01000001">
    <property type="protein sequence ID" value="MXP09431.1"/>
    <property type="molecule type" value="Genomic_DNA"/>
</dbReference>
<dbReference type="PROSITE" id="PS51257">
    <property type="entry name" value="PROKAR_LIPOPROTEIN"/>
    <property type="match status" value="1"/>
</dbReference>
<evidence type="ECO:0000256" key="1">
    <source>
        <dbReference type="SAM" id="SignalP"/>
    </source>
</evidence>
<dbReference type="InterPro" id="IPR011042">
    <property type="entry name" value="6-blade_b-propeller_TolB-like"/>
</dbReference>
<dbReference type="AlphaFoldDB" id="A0A6I4U4R6"/>
<evidence type="ECO:0000313" key="3">
    <source>
        <dbReference type="Proteomes" id="UP000429229"/>
    </source>
</evidence>
<dbReference type="RefSeq" id="WP_160616123.1">
    <property type="nucleotide sequence ID" value="NZ_WTYR01000001.1"/>
</dbReference>
<proteinExistence type="predicted"/>
<feature type="signal peptide" evidence="1">
    <location>
        <begin position="1"/>
        <end position="19"/>
    </location>
</feature>
<keyword evidence="3" id="KW-1185">Reference proteome</keyword>
<organism evidence="2 3">
    <name type="scientific">Alteriqipengyuania halimionae</name>
    <dbReference type="NCBI Taxonomy" id="1926630"/>
    <lineage>
        <taxon>Bacteria</taxon>
        <taxon>Pseudomonadati</taxon>
        <taxon>Pseudomonadota</taxon>
        <taxon>Alphaproteobacteria</taxon>
        <taxon>Sphingomonadales</taxon>
        <taxon>Erythrobacteraceae</taxon>
        <taxon>Alteriqipengyuania</taxon>
    </lineage>
</organism>
<protein>
    <recommendedName>
        <fullName evidence="4">SMP-30/Gluconolactonase/LRE-like region domain-containing protein</fullName>
    </recommendedName>
</protein>
<keyword evidence="1" id="KW-0732">Signal</keyword>
<dbReference type="OrthoDB" id="8584394at2"/>
<sequence length="426" mass="45162">MKAASALVALSLLSGCALAALGTVAGAAAAAPEERGVETWRKVDATTGRIIDIAGLEQLSRDFPDSASVRLRLATAYIREGDRPLALEQIHWLLDRGYAFSPAAQATLLAFFEDFDPSLEQRLVRPVSVLARSTPFATIPAGARLIEGIAKFGADDWAATSIVDRTLYIRQGQGGWMRKELPGAGSLAGIVVAPDGETVWTASGVYAQTPMPDTVFRGLIGWNPRTGSIQNIAAPADATPSDLVTTDDGTLYASDPLNGAIYSASPGDERMRTLVGAGTFRSPQGLVPVDGGRKLLVSDYRYGLATVNLRSGEIDLVATDLPVALDGIDGMWAHGNRIVAVQNGFSPQRLVLLSFDKHVRSVTAFDVLESGHPDWIEPIGGTVVGGIFYYNASGQWRRYGAGGTAKLDAPPLPTQLRSLPLPPAKD</sequence>